<sequence length="216" mass="23188">MTEDLVITRLLRVERMLCLARTEAAAGAPGQGAPAVLTISRGGRPYEPRLMLFGDHDTRDATRLGALVLTDSHVVAHCDGHASGGRREIADVLMDQRLCMPPASESHLRRRLERYPGCEVAVARWSDGHLAVARDGAALVMTCDSSGAEEMWNPISGSFLYCWSAAGLPLAELAQAVLIVGRYTAPNDADQGRLTTVGRIHITEASATSDVRKVAS</sequence>
<evidence type="ECO:0000313" key="2">
    <source>
        <dbReference type="Proteomes" id="UP001569904"/>
    </source>
</evidence>
<evidence type="ECO:0000313" key="1">
    <source>
        <dbReference type="EMBL" id="MFA1553967.1"/>
    </source>
</evidence>
<comment type="caution">
    <text evidence="1">The sequence shown here is derived from an EMBL/GenBank/DDBJ whole genome shotgun (WGS) entry which is preliminary data.</text>
</comment>
<dbReference type="Proteomes" id="UP001569904">
    <property type="component" value="Unassembled WGS sequence"/>
</dbReference>
<dbReference type="EMBL" id="JAXCEH010000004">
    <property type="protein sequence ID" value="MFA1553967.1"/>
    <property type="molecule type" value="Genomic_DNA"/>
</dbReference>
<reference evidence="1 2" key="1">
    <citation type="submission" date="2023-11" db="EMBL/GenBank/DDBJ databases">
        <title>Actinomadura monticuli sp. nov., isolated from volcanic ash.</title>
        <authorList>
            <person name="Lee S.D."/>
            <person name="Yang H."/>
            <person name="Kim I.S."/>
        </authorList>
    </citation>
    <scope>NUCLEOTIDE SEQUENCE [LARGE SCALE GENOMIC DNA]</scope>
    <source>
        <strain evidence="1 2">DSM 45346</strain>
    </source>
</reference>
<protein>
    <submittedName>
        <fullName evidence="1">Uncharacterized protein</fullName>
    </submittedName>
</protein>
<keyword evidence="2" id="KW-1185">Reference proteome</keyword>
<accession>A0ABV4QTP0</accession>
<organism evidence="1 2">
    <name type="scientific">Actinomadura chokoriensis</name>
    <dbReference type="NCBI Taxonomy" id="454156"/>
    <lineage>
        <taxon>Bacteria</taxon>
        <taxon>Bacillati</taxon>
        <taxon>Actinomycetota</taxon>
        <taxon>Actinomycetes</taxon>
        <taxon>Streptosporangiales</taxon>
        <taxon>Thermomonosporaceae</taxon>
        <taxon>Actinomadura</taxon>
    </lineage>
</organism>
<dbReference type="RefSeq" id="WP_371940356.1">
    <property type="nucleotide sequence ID" value="NZ_JAXCEH010000004.1"/>
</dbReference>
<name>A0ABV4QTP0_9ACTN</name>
<gene>
    <name evidence="1" type="ORF">SM436_09715</name>
</gene>
<proteinExistence type="predicted"/>